<dbReference type="InterPro" id="IPR014718">
    <property type="entry name" value="GH-type_carb-bd"/>
</dbReference>
<dbReference type="Pfam" id="PF02837">
    <property type="entry name" value="Glyco_hydro_2_N"/>
    <property type="match status" value="1"/>
</dbReference>
<dbReference type="InterPro" id="IPR013783">
    <property type="entry name" value="Ig-like_fold"/>
</dbReference>
<keyword evidence="10" id="KW-1185">Reference proteome</keyword>
<dbReference type="HOGENOM" id="CLU_002346_0_2_6"/>
<dbReference type="eggNOG" id="COG3250">
    <property type="taxonomic scope" value="Bacteria"/>
</dbReference>
<gene>
    <name evidence="9" type="primary">ebgA</name>
    <name evidence="9" type="ordered locus">c3833</name>
</gene>
<dbReference type="SUPFAM" id="SSF49785">
    <property type="entry name" value="Galactose-binding domain-like"/>
    <property type="match status" value="1"/>
</dbReference>
<dbReference type="GO" id="GO:0004565">
    <property type="term" value="F:beta-galactosidase activity"/>
    <property type="evidence" value="ECO:0007669"/>
    <property type="project" value="UniProtKB-EC"/>
</dbReference>
<evidence type="ECO:0000256" key="3">
    <source>
        <dbReference type="ARBA" id="ARBA00012756"/>
    </source>
</evidence>
<dbReference type="Pfam" id="PF16353">
    <property type="entry name" value="LacZ_4"/>
    <property type="match status" value="1"/>
</dbReference>
<dbReference type="GO" id="GO:0030246">
    <property type="term" value="F:carbohydrate binding"/>
    <property type="evidence" value="ECO:0007669"/>
    <property type="project" value="InterPro"/>
</dbReference>
<evidence type="ECO:0000313" key="10">
    <source>
        <dbReference type="Proteomes" id="UP000001410"/>
    </source>
</evidence>
<dbReference type="PRINTS" id="PR00132">
    <property type="entry name" value="GLHYDRLASE2"/>
</dbReference>
<dbReference type="InterPro" id="IPR023230">
    <property type="entry name" value="Glyco_hydro_2_CS"/>
</dbReference>
<comment type="similarity">
    <text evidence="2 7">Belongs to the glycosyl hydrolase 2 family.</text>
</comment>
<dbReference type="InterPro" id="IPR004199">
    <property type="entry name" value="B-gal_small/dom_5"/>
</dbReference>
<evidence type="ECO:0000256" key="6">
    <source>
        <dbReference type="ARBA" id="ARBA00032230"/>
    </source>
</evidence>
<evidence type="ECO:0000256" key="7">
    <source>
        <dbReference type="RuleBase" id="RU361154"/>
    </source>
</evidence>
<dbReference type="InterPro" id="IPR023232">
    <property type="entry name" value="Glyco_hydro_2_AS"/>
</dbReference>
<keyword evidence="4 7" id="KW-0378">Hydrolase</keyword>
<dbReference type="Gene3D" id="2.70.98.10">
    <property type="match status" value="1"/>
</dbReference>
<name>A0A0H2VAZ6_ECOL6</name>
<dbReference type="PANTHER" id="PTHR46323">
    <property type="entry name" value="BETA-GALACTOSIDASE"/>
    <property type="match status" value="1"/>
</dbReference>
<dbReference type="PROSITE" id="PS00719">
    <property type="entry name" value="GLYCOSYL_HYDROL_F2_1"/>
    <property type="match status" value="1"/>
</dbReference>
<accession>A0A0H2VAZ6</accession>
<dbReference type="InterPro" id="IPR006101">
    <property type="entry name" value="Glyco_hydro_2"/>
</dbReference>
<dbReference type="Pfam" id="PF02929">
    <property type="entry name" value="Bgal_small_N"/>
    <property type="match status" value="1"/>
</dbReference>
<dbReference type="EMBL" id="AE014075">
    <property type="protein sequence ID" value="AAN82278.1"/>
    <property type="molecule type" value="Genomic_DNA"/>
</dbReference>
<dbReference type="InterPro" id="IPR032312">
    <property type="entry name" value="LacZ_4"/>
</dbReference>
<protein>
    <recommendedName>
        <fullName evidence="3 7">Beta-galactosidase</fullName>
        <ecNumber evidence="3 7">3.2.1.23</ecNumber>
    </recommendedName>
    <alternativeName>
        <fullName evidence="6 7">Lactase</fullName>
    </alternativeName>
</protein>
<evidence type="ECO:0000313" key="9">
    <source>
        <dbReference type="EMBL" id="AAN82278.1"/>
    </source>
</evidence>
<keyword evidence="5 7" id="KW-0326">Glycosidase</keyword>
<dbReference type="SUPFAM" id="SSF49303">
    <property type="entry name" value="beta-Galactosidase/glucuronidase domain"/>
    <property type="match status" value="2"/>
</dbReference>
<dbReference type="InterPro" id="IPR006102">
    <property type="entry name" value="Ig-like_GH2"/>
</dbReference>
<feature type="domain" description="Beta galactosidase small chain/" evidence="8">
    <location>
        <begin position="786"/>
        <end position="1057"/>
    </location>
</feature>
<dbReference type="InterPro" id="IPR008979">
    <property type="entry name" value="Galactose-bd-like_sf"/>
</dbReference>
<dbReference type="NCBIfam" id="NF007666">
    <property type="entry name" value="PRK10340.1"/>
    <property type="match status" value="1"/>
</dbReference>
<dbReference type="SMR" id="A0A0H2VAZ6"/>
<dbReference type="Gene3D" id="2.60.120.260">
    <property type="entry name" value="Galactose-binding domain-like"/>
    <property type="match status" value="1"/>
</dbReference>
<evidence type="ECO:0000256" key="1">
    <source>
        <dbReference type="ARBA" id="ARBA00001412"/>
    </source>
</evidence>
<dbReference type="InterPro" id="IPR050347">
    <property type="entry name" value="Bact_Beta-galactosidase"/>
</dbReference>
<dbReference type="Gene3D" id="2.60.40.10">
    <property type="entry name" value="Immunoglobulins"/>
    <property type="match status" value="2"/>
</dbReference>
<dbReference type="Pfam" id="PF00703">
    <property type="entry name" value="Glyco_hydro_2"/>
    <property type="match status" value="1"/>
</dbReference>
<comment type="catalytic activity">
    <reaction evidence="1 7">
        <text>Hydrolysis of terminal non-reducing beta-D-galactose residues in beta-D-galactosides.</text>
        <dbReference type="EC" id="3.2.1.23"/>
    </reaction>
</comment>
<dbReference type="InterPro" id="IPR011013">
    <property type="entry name" value="Gal_mutarotase_sf_dom"/>
</dbReference>
<dbReference type="Pfam" id="PF02836">
    <property type="entry name" value="Glyco_hydro_2_C"/>
    <property type="match status" value="1"/>
</dbReference>
<dbReference type="SMART" id="SM01038">
    <property type="entry name" value="Bgal_small_N"/>
    <property type="match status" value="1"/>
</dbReference>
<dbReference type="InterPro" id="IPR006104">
    <property type="entry name" value="Glyco_hydro_2_N"/>
</dbReference>
<dbReference type="EC" id="3.2.1.23" evidence="3 7"/>
<dbReference type="PANTHER" id="PTHR46323:SF2">
    <property type="entry name" value="BETA-GALACTOSIDASE"/>
    <property type="match status" value="1"/>
</dbReference>
<dbReference type="AlphaFoldDB" id="A0A0H2VAZ6"/>
<dbReference type="SUPFAM" id="SSF51445">
    <property type="entry name" value="(Trans)glycosidases"/>
    <property type="match status" value="1"/>
</dbReference>
<dbReference type="Proteomes" id="UP000001410">
    <property type="component" value="Chromosome"/>
</dbReference>
<dbReference type="STRING" id="199310.c3833"/>
<dbReference type="InterPro" id="IPR036156">
    <property type="entry name" value="Beta-gal/glucu_dom_sf"/>
</dbReference>
<dbReference type="InterPro" id="IPR017853">
    <property type="entry name" value="GH"/>
</dbReference>
<evidence type="ECO:0000256" key="5">
    <source>
        <dbReference type="ARBA" id="ARBA00023295"/>
    </source>
</evidence>
<dbReference type="PROSITE" id="PS00608">
    <property type="entry name" value="GLYCOSYL_HYDROL_F2_2"/>
    <property type="match status" value="1"/>
</dbReference>
<dbReference type="KEGG" id="ecc:c3833"/>
<evidence type="ECO:0000256" key="4">
    <source>
        <dbReference type="ARBA" id="ARBA00022801"/>
    </source>
</evidence>
<evidence type="ECO:0000256" key="2">
    <source>
        <dbReference type="ARBA" id="ARBA00007401"/>
    </source>
</evidence>
<dbReference type="Gene3D" id="3.20.20.80">
    <property type="entry name" value="Glycosidases"/>
    <property type="match status" value="1"/>
</dbReference>
<dbReference type="GO" id="GO:0005990">
    <property type="term" value="P:lactose catabolic process"/>
    <property type="evidence" value="ECO:0007669"/>
    <property type="project" value="TreeGrafter"/>
</dbReference>
<proteinExistence type="inferred from homology"/>
<sequence>MHAVQQSFLPDSAAVYFRDPVKVNAFTRYFLVKFLLNSPAITQTTITMNGSDFSLPGGPMNRWENIQLTHENRLAPRAYFFSYDSVAQARTFARETSSLFLPLSGQWNFHFFDHPLQVPEAFTSELMADWGHITVPAMWQMEGHGKLQYTDEGFPFPIDVPFVPSDNPTGAYQRIFTLSDGWQGKQTLIKFDGVETYFEVYVNGQYVGFSKGSRLTAEFDISAMVKTGDNLLCVRVMQWADSTYVEDQDMWWSAGIFRDVYLIGKQLTHINDFTVRTDFDEAYCDATLSCEVVLENLAASPVVTTLEYTLFDGEHVVHSSAIDHLAIEKLTSARFAFTVEQPQQWSAESPYLYHLVMTLKDADGNVLEVVPQRVGFRDIKVRDGLFWINNRYVMLHGVNRHDNDHRKGRAVGMDRVEKDLQLMKQHNINSVRTAHYPNDPRFYELCDIYGLFVMAETDVESHGFANVGDISRITDDPQWENVYVERIVRHIHAQKNHPSIIIWSLGNESGYGCNIRAMYHAAKALDDTRLVHYEEDRDAEVVDIISTMYTRVPLMNEFGEYPHPKPRIICEYAHAMGNGPGGLTEYQNVFYKHDCIQGHYVWEWCDHGIQAQDDNGNVWYKFGGDYGDYPNNYNFCLDGLIYSDQTPGPGLKEYKQVIAPVKIHALDLTRGELKVENKLWFTTLDDYTLHAEVRAEGETLATQQIKLRDVAPNSEAPLQITLPQLDAREAFLNITVTKDSRTRYSEAGHSIATYQFPLKENTAQPVPFAPNNARPLTLEDDRLSCTVRGYNFAITFSKTSGKPTSWQVNGESLLTREPKINFFKPMIDNHKQEYEGLWQPNHLQIMQEHLRDFVVEQSDDEVLLVSRTVIAPPVFDFGMRCTYIWRIAADGQVNVALSGERYGDYPHIIPCIGFTMGINGEYDQVAYYGRGPGENYADSQQANIIDIWRSTVDAMFENYPFPQNNGNRQHVRWTALTNRHGNGLLVVPQRPINFSAWHYTQENIHAAQHCNELQRSDDITLNLDHQLLGLGSNSWGSEVLDSWRVWFRDFSYGFTLLPVSGGEATAQSLASYEFGAGFFSTNLHSENKQ</sequence>
<organism evidence="9 10">
    <name type="scientific">Escherichia coli O6:H1 (strain CFT073 / ATCC 700928 / UPEC)</name>
    <dbReference type="NCBI Taxonomy" id="199310"/>
    <lineage>
        <taxon>Bacteria</taxon>
        <taxon>Pseudomonadati</taxon>
        <taxon>Pseudomonadota</taxon>
        <taxon>Gammaproteobacteria</taxon>
        <taxon>Enterobacterales</taxon>
        <taxon>Enterobacteriaceae</taxon>
        <taxon>Escherichia</taxon>
    </lineage>
</organism>
<dbReference type="InterPro" id="IPR006103">
    <property type="entry name" value="Glyco_hydro_2_cat"/>
</dbReference>
<evidence type="ECO:0000259" key="8">
    <source>
        <dbReference type="SMART" id="SM01038"/>
    </source>
</evidence>
<reference evidence="9 10" key="1">
    <citation type="journal article" date="2002" name="Proc. Natl. Acad. Sci. U.S.A.">
        <title>Extensive mosaic structure revealed by the complete genome sequence of uropathogenic Escherichia coli.</title>
        <authorList>
            <person name="Welch R.A."/>
            <person name="Burland V."/>
            <person name="Plunkett G.III."/>
            <person name="Redford P."/>
            <person name="Roesch P."/>
            <person name="Rasko D."/>
            <person name="Buckles E.L."/>
            <person name="Liou S.R."/>
            <person name="Boutin A."/>
            <person name="Hackett J."/>
            <person name="Stroud D."/>
            <person name="Mayhew G.F."/>
            <person name="Rose D.J."/>
            <person name="Zhou S."/>
            <person name="Schwartz D.C."/>
            <person name="Perna N.T."/>
            <person name="Mobley H.L."/>
            <person name="Donnenberg M.S."/>
            <person name="Blattner F.R."/>
        </authorList>
    </citation>
    <scope>NUCLEOTIDE SEQUENCE [LARGE SCALE GENOMIC DNA]</scope>
    <source>
        <strain evidence="10">CFT073 / ATCC 700928 / UPEC</strain>
    </source>
</reference>
<dbReference type="SUPFAM" id="SSF74650">
    <property type="entry name" value="Galactose mutarotase-like"/>
    <property type="match status" value="1"/>
</dbReference>
<dbReference type="GO" id="GO:0009341">
    <property type="term" value="C:beta-galactosidase complex"/>
    <property type="evidence" value="ECO:0007669"/>
    <property type="project" value="InterPro"/>
</dbReference>